<evidence type="ECO:0000256" key="1">
    <source>
        <dbReference type="ARBA" id="ARBA00022448"/>
    </source>
</evidence>
<dbReference type="GO" id="GO:0005524">
    <property type="term" value="F:ATP binding"/>
    <property type="evidence" value="ECO:0007669"/>
    <property type="project" value="UniProtKB-KW"/>
</dbReference>
<dbReference type="CDD" id="cd03293">
    <property type="entry name" value="ABC_NrtD_SsuB_transporters"/>
    <property type="match status" value="1"/>
</dbReference>
<evidence type="ECO:0000313" key="5">
    <source>
        <dbReference type="EMBL" id="TAA74709.1"/>
    </source>
</evidence>
<dbReference type="PANTHER" id="PTHR42781:SF8">
    <property type="entry name" value="BICARBONATE TRANSPORT ATP-BINDING PROTEIN CMPC"/>
    <property type="match status" value="1"/>
</dbReference>
<comment type="caution">
    <text evidence="5">The sequence shown here is derived from an EMBL/GenBank/DDBJ whole genome shotgun (WGS) entry which is preliminary data.</text>
</comment>
<sequence length="298" mass="33813">MNPDELRKTSCLFLEDVYKAYGSKVVLDNIDLAVAAGEIVTVVGPSGCGKSTLLRLVLGQEFPSSGTVLVDGQPCGFADRSRGIVYQKYSLFPHLNVLDNVLLGLRLSYGFFERRRRRKEFEERAMTYLTRMGLQEHSRKFPHELSGGMRQRVAIAQSLIMQPKILLMDEPFGALDPGSRENMQIFLLELWEEFKMTIFFVTHDLEEAVFLGTRIIVLSQYYTDNRGHGEEVRRGARIVADYALPKVAQSTLVKTTAEFGALIQQIRQEGFNPKYIRHASSFDLAHPHSFQTLCAEDR</sequence>
<dbReference type="EMBL" id="NQJD01000019">
    <property type="protein sequence ID" value="TAA74709.1"/>
    <property type="molecule type" value="Genomic_DNA"/>
</dbReference>
<feature type="domain" description="ABC transporter" evidence="4">
    <location>
        <begin position="12"/>
        <end position="245"/>
    </location>
</feature>
<dbReference type="SMART" id="SM00382">
    <property type="entry name" value="AAA"/>
    <property type="match status" value="1"/>
</dbReference>
<gene>
    <name evidence="5" type="ORF">CDV28_11922</name>
</gene>
<keyword evidence="3 5" id="KW-0067">ATP-binding</keyword>
<keyword evidence="6" id="KW-1185">Reference proteome</keyword>
<organism evidence="5 6">
    <name type="scientific">Candidatus Electronema aureum</name>
    <dbReference type="NCBI Taxonomy" id="2005002"/>
    <lineage>
        <taxon>Bacteria</taxon>
        <taxon>Pseudomonadati</taxon>
        <taxon>Thermodesulfobacteriota</taxon>
        <taxon>Desulfobulbia</taxon>
        <taxon>Desulfobulbales</taxon>
        <taxon>Desulfobulbaceae</taxon>
        <taxon>Candidatus Electronema</taxon>
    </lineage>
</organism>
<dbReference type="Proteomes" id="UP000316238">
    <property type="component" value="Unassembled WGS sequence"/>
</dbReference>
<protein>
    <submittedName>
        <fullName evidence="5">NitT/TauT family transport system ATP-binding protein</fullName>
    </submittedName>
</protein>
<reference evidence="5" key="1">
    <citation type="submission" date="2017-07" db="EMBL/GenBank/DDBJ databases">
        <title>The cable genome - Insights into the physiology and evolution of filamentous bacteria capable of sulfide oxidation via long distance electron transfer.</title>
        <authorList>
            <person name="Thorup C."/>
            <person name="Bjerg J.T."/>
            <person name="Schreiber L."/>
            <person name="Nielsen L.P."/>
            <person name="Kjeldsen K.U."/>
            <person name="Boesen T."/>
            <person name="Boggild A."/>
            <person name="Meysman F."/>
            <person name="Geelhoed J."/>
            <person name="Schramm A."/>
        </authorList>
    </citation>
    <scope>NUCLEOTIDE SEQUENCE [LARGE SCALE GENOMIC DNA]</scope>
    <source>
        <strain evidence="5">GS</strain>
    </source>
</reference>
<dbReference type="AlphaFoldDB" id="A0A521G0Z3"/>
<dbReference type="InterPro" id="IPR003439">
    <property type="entry name" value="ABC_transporter-like_ATP-bd"/>
</dbReference>
<evidence type="ECO:0000256" key="3">
    <source>
        <dbReference type="ARBA" id="ARBA00022840"/>
    </source>
</evidence>
<name>A0A521G0Z3_9BACT</name>
<accession>A0A521G0Z3</accession>
<dbReference type="SUPFAM" id="SSF52540">
    <property type="entry name" value="P-loop containing nucleoside triphosphate hydrolases"/>
    <property type="match status" value="1"/>
</dbReference>
<dbReference type="PROSITE" id="PS00211">
    <property type="entry name" value="ABC_TRANSPORTER_1"/>
    <property type="match status" value="1"/>
</dbReference>
<dbReference type="PANTHER" id="PTHR42781">
    <property type="entry name" value="SPERMIDINE/PUTRESCINE IMPORT ATP-BINDING PROTEIN POTA"/>
    <property type="match status" value="1"/>
</dbReference>
<keyword evidence="1" id="KW-0813">Transport</keyword>
<evidence type="ECO:0000256" key="2">
    <source>
        <dbReference type="ARBA" id="ARBA00022741"/>
    </source>
</evidence>
<evidence type="ECO:0000259" key="4">
    <source>
        <dbReference type="PROSITE" id="PS50893"/>
    </source>
</evidence>
<dbReference type="GO" id="GO:0016887">
    <property type="term" value="F:ATP hydrolysis activity"/>
    <property type="evidence" value="ECO:0007669"/>
    <property type="project" value="InterPro"/>
</dbReference>
<dbReference type="InterPro" id="IPR017871">
    <property type="entry name" value="ABC_transporter-like_CS"/>
</dbReference>
<keyword evidence="2" id="KW-0547">Nucleotide-binding</keyword>
<dbReference type="Pfam" id="PF00005">
    <property type="entry name" value="ABC_tran"/>
    <property type="match status" value="1"/>
</dbReference>
<dbReference type="InterPro" id="IPR003593">
    <property type="entry name" value="AAA+_ATPase"/>
</dbReference>
<dbReference type="InterPro" id="IPR027417">
    <property type="entry name" value="P-loop_NTPase"/>
</dbReference>
<dbReference type="PROSITE" id="PS50893">
    <property type="entry name" value="ABC_TRANSPORTER_2"/>
    <property type="match status" value="1"/>
</dbReference>
<dbReference type="Gene3D" id="3.40.50.300">
    <property type="entry name" value="P-loop containing nucleotide triphosphate hydrolases"/>
    <property type="match status" value="1"/>
</dbReference>
<dbReference type="InterPro" id="IPR050093">
    <property type="entry name" value="ABC_SmlMolc_Importer"/>
</dbReference>
<evidence type="ECO:0000313" key="6">
    <source>
        <dbReference type="Proteomes" id="UP000316238"/>
    </source>
</evidence>
<proteinExistence type="predicted"/>